<feature type="transmembrane region" description="Helical" evidence="7">
    <location>
        <begin position="318"/>
        <end position="339"/>
    </location>
</feature>
<proteinExistence type="inferred from homology"/>
<dbReference type="Pfam" id="PF00528">
    <property type="entry name" value="BPD_transp_1"/>
    <property type="match status" value="1"/>
</dbReference>
<dbReference type="PANTHER" id="PTHR43163">
    <property type="entry name" value="DIPEPTIDE TRANSPORT SYSTEM PERMEASE PROTEIN DPPB-RELATED"/>
    <property type="match status" value="1"/>
</dbReference>
<keyword evidence="4 7" id="KW-0812">Transmembrane</keyword>
<dbReference type="InterPro" id="IPR045621">
    <property type="entry name" value="BPD_transp_1_N"/>
</dbReference>
<feature type="transmembrane region" description="Helical" evidence="7">
    <location>
        <begin position="37"/>
        <end position="61"/>
    </location>
</feature>
<dbReference type="Pfam" id="PF19300">
    <property type="entry name" value="BPD_transp_1_N"/>
    <property type="match status" value="1"/>
</dbReference>
<feature type="transmembrane region" description="Helical" evidence="7">
    <location>
        <begin position="267"/>
        <end position="288"/>
    </location>
</feature>
<dbReference type="PANTHER" id="PTHR43163:SF3">
    <property type="entry name" value="PEPTIDE ABC TRANSPORTER PERMEASE PROTEIN"/>
    <property type="match status" value="1"/>
</dbReference>
<dbReference type="Gene3D" id="1.10.3720.10">
    <property type="entry name" value="MetI-like"/>
    <property type="match status" value="1"/>
</dbReference>
<comment type="subcellular location">
    <subcellularLocation>
        <location evidence="1 7">Cell membrane</location>
        <topology evidence="1 7">Multi-pass membrane protein</topology>
    </subcellularLocation>
</comment>
<evidence type="ECO:0000256" key="6">
    <source>
        <dbReference type="ARBA" id="ARBA00023136"/>
    </source>
</evidence>
<evidence type="ECO:0000256" key="5">
    <source>
        <dbReference type="ARBA" id="ARBA00022989"/>
    </source>
</evidence>
<feature type="transmembrane region" description="Helical" evidence="7">
    <location>
        <begin position="209"/>
        <end position="229"/>
    </location>
</feature>
<dbReference type="GO" id="GO:0005886">
    <property type="term" value="C:plasma membrane"/>
    <property type="evidence" value="ECO:0007669"/>
    <property type="project" value="UniProtKB-SubCell"/>
</dbReference>
<feature type="region of interest" description="Disordered" evidence="8">
    <location>
        <begin position="1"/>
        <end position="21"/>
    </location>
</feature>
<gene>
    <name evidence="10" type="ORF">HA039_00965</name>
</gene>
<keyword evidence="11" id="KW-1185">Reference proteome</keyword>
<protein>
    <submittedName>
        <fullName evidence="10">ABC transporter permease</fullName>
    </submittedName>
</protein>
<dbReference type="GO" id="GO:0055085">
    <property type="term" value="P:transmembrane transport"/>
    <property type="evidence" value="ECO:0007669"/>
    <property type="project" value="InterPro"/>
</dbReference>
<reference evidence="10 11" key="1">
    <citation type="submission" date="2020-03" db="EMBL/GenBank/DDBJ databases">
        <title>A novel species.</title>
        <authorList>
            <person name="Gao J."/>
        </authorList>
    </citation>
    <scope>NUCLEOTIDE SEQUENCE [LARGE SCALE GENOMIC DNA]</scope>
    <source>
        <strain evidence="10 11">QMT-12</strain>
    </source>
</reference>
<name>A0A6G9GS84_9ACTN</name>
<sequence length="360" mass="36670">MTAPVLTPAARPSPPEGIRPSWLPPLRRKLSGAPRSAGRVLAVTATVFVLASLLTFALGALSDANPAAAVLGDQATPADIARMQAQFGLDRPLYAQYLSWLGHALSGDLGVSWFTSVPVADSISQALPVDLSIAGLALLLAVLLGGGAGIGAALNNGGRFDRAVTLVCSVLATLPPFLIGIVLIVVFAVQLGALPTGGYVPLGQSPGEWLRYAILPAFALSLDAAASIARQLRTSLVGALRENYVTGAEMRGFSSRRVLFGHVLRNAAGPALSVLGLSVPVILGGAVVTEKIFNLPGIAQLALQSAEQHDIPVIQGTLLVTVVVVLIANIAVNAALAALNPAARRGAAAGRRPAADGGAS</sequence>
<keyword evidence="5 7" id="KW-1133">Transmembrane helix</keyword>
<evidence type="ECO:0000256" key="1">
    <source>
        <dbReference type="ARBA" id="ARBA00004651"/>
    </source>
</evidence>
<evidence type="ECO:0000256" key="2">
    <source>
        <dbReference type="ARBA" id="ARBA00022448"/>
    </source>
</evidence>
<dbReference type="RefSeq" id="WP_167022312.1">
    <property type="nucleotide sequence ID" value="NZ_CP050177.1"/>
</dbReference>
<comment type="similarity">
    <text evidence="7">Belongs to the binding-protein-dependent transport system permease family.</text>
</comment>
<evidence type="ECO:0000256" key="3">
    <source>
        <dbReference type="ARBA" id="ARBA00022475"/>
    </source>
</evidence>
<dbReference type="EMBL" id="CP050177">
    <property type="protein sequence ID" value="QIQ01054.1"/>
    <property type="molecule type" value="Genomic_DNA"/>
</dbReference>
<feature type="domain" description="ABC transmembrane type-1" evidence="9">
    <location>
        <begin position="127"/>
        <end position="332"/>
    </location>
</feature>
<keyword evidence="3" id="KW-1003">Cell membrane</keyword>
<evidence type="ECO:0000259" key="9">
    <source>
        <dbReference type="PROSITE" id="PS50928"/>
    </source>
</evidence>
<evidence type="ECO:0000256" key="8">
    <source>
        <dbReference type="SAM" id="MobiDB-lite"/>
    </source>
</evidence>
<feature type="transmembrane region" description="Helical" evidence="7">
    <location>
        <begin position="166"/>
        <end position="189"/>
    </location>
</feature>
<evidence type="ECO:0000256" key="4">
    <source>
        <dbReference type="ARBA" id="ARBA00022692"/>
    </source>
</evidence>
<dbReference type="InterPro" id="IPR000515">
    <property type="entry name" value="MetI-like"/>
</dbReference>
<feature type="transmembrane region" description="Helical" evidence="7">
    <location>
        <begin position="131"/>
        <end position="154"/>
    </location>
</feature>
<accession>A0A6G9GS84</accession>
<dbReference type="InterPro" id="IPR035906">
    <property type="entry name" value="MetI-like_sf"/>
</dbReference>
<dbReference type="Proteomes" id="UP000501179">
    <property type="component" value="Chromosome"/>
</dbReference>
<dbReference type="AlphaFoldDB" id="A0A6G9GS84"/>
<organism evidence="10 11">
    <name type="scientific">Streptomyces liangshanensis</name>
    <dbReference type="NCBI Taxonomy" id="2717324"/>
    <lineage>
        <taxon>Bacteria</taxon>
        <taxon>Bacillati</taxon>
        <taxon>Actinomycetota</taxon>
        <taxon>Actinomycetes</taxon>
        <taxon>Kitasatosporales</taxon>
        <taxon>Streptomycetaceae</taxon>
        <taxon>Streptomyces</taxon>
    </lineage>
</organism>
<dbReference type="SUPFAM" id="SSF161098">
    <property type="entry name" value="MetI-like"/>
    <property type="match status" value="1"/>
</dbReference>
<evidence type="ECO:0000313" key="10">
    <source>
        <dbReference type="EMBL" id="QIQ01054.1"/>
    </source>
</evidence>
<dbReference type="CDD" id="cd06261">
    <property type="entry name" value="TM_PBP2"/>
    <property type="match status" value="1"/>
</dbReference>
<dbReference type="KEGG" id="slia:HA039_00965"/>
<evidence type="ECO:0000313" key="11">
    <source>
        <dbReference type="Proteomes" id="UP000501179"/>
    </source>
</evidence>
<evidence type="ECO:0000256" key="7">
    <source>
        <dbReference type="RuleBase" id="RU363032"/>
    </source>
</evidence>
<keyword evidence="6 7" id="KW-0472">Membrane</keyword>
<dbReference type="PROSITE" id="PS50928">
    <property type="entry name" value="ABC_TM1"/>
    <property type="match status" value="1"/>
</dbReference>
<keyword evidence="2 7" id="KW-0813">Transport</keyword>